<dbReference type="GO" id="GO:0051607">
    <property type="term" value="P:defense response to virus"/>
    <property type="evidence" value="ECO:0007669"/>
    <property type="project" value="UniProtKB-KW"/>
</dbReference>
<dbReference type="RefSeq" id="WP_193923392.1">
    <property type="nucleotide sequence ID" value="NZ_JADEWL010000096.1"/>
</dbReference>
<keyword evidence="4" id="KW-0479">Metal-binding</keyword>
<keyword evidence="12" id="KW-1185">Reference proteome</keyword>
<dbReference type="EMBL" id="JADEWL010000096">
    <property type="protein sequence ID" value="MBE9215341.1"/>
    <property type="molecule type" value="Genomic_DNA"/>
</dbReference>
<proteinExistence type="inferred from homology"/>
<dbReference type="EC" id="2.7.7.49" evidence="1"/>
<evidence type="ECO:0000259" key="10">
    <source>
        <dbReference type="PROSITE" id="PS50878"/>
    </source>
</evidence>
<evidence type="ECO:0000256" key="3">
    <source>
        <dbReference type="ARBA" id="ARBA00022695"/>
    </source>
</evidence>
<evidence type="ECO:0000256" key="4">
    <source>
        <dbReference type="ARBA" id="ARBA00022723"/>
    </source>
</evidence>
<evidence type="ECO:0000256" key="1">
    <source>
        <dbReference type="ARBA" id="ARBA00012493"/>
    </source>
</evidence>
<evidence type="ECO:0000256" key="2">
    <source>
        <dbReference type="ARBA" id="ARBA00022679"/>
    </source>
</evidence>
<dbReference type="InterPro" id="IPR000123">
    <property type="entry name" value="Reverse_transcriptase_msDNA"/>
</dbReference>
<dbReference type="InterPro" id="IPR000477">
    <property type="entry name" value="RT_dom"/>
</dbReference>
<comment type="similarity">
    <text evidence="8">Belongs to the bacterial reverse transcriptase family.</text>
</comment>
<gene>
    <name evidence="11" type="ORF">IQ247_22200</name>
</gene>
<keyword evidence="2" id="KW-0808">Transferase</keyword>
<dbReference type="CDD" id="cd03487">
    <property type="entry name" value="RT_Bac_retron_II"/>
    <property type="match status" value="1"/>
</dbReference>
<dbReference type="Pfam" id="PF00078">
    <property type="entry name" value="RVT_1"/>
    <property type="match status" value="1"/>
</dbReference>
<organism evidence="11 12">
    <name type="scientific">Plectonema cf. radiosum LEGE 06105</name>
    <dbReference type="NCBI Taxonomy" id="945769"/>
    <lineage>
        <taxon>Bacteria</taxon>
        <taxon>Bacillati</taxon>
        <taxon>Cyanobacteriota</taxon>
        <taxon>Cyanophyceae</taxon>
        <taxon>Oscillatoriophycideae</taxon>
        <taxon>Oscillatoriales</taxon>
        <taxon>Microcoleaceae</taxon>
        <taxon>Plectonema</taxon>
    </lineage>
</organism>
<keyword evidence="3" id="KW-0548">Nucleotidyltransferase</keyword>
<name>A0A8J7K2W9_9CYAN</name>
<keyword evidence="7" id="KW-0051">Antiviral defense</keyword>
<dbReference type="AlphaFoldDB" id="A0A8J7K2W9"/>
<dbReference type="InterPro" id="IPR051083">
    <property type="entry name" value="GrpII_Intron_Splice-Mob/Def"/>
</dbReference>
<evidence type="ECO:0000256" key="8">
    <source>
        <dbReference type="ARBA" id="ARBA00034120"/>
    </source>
</evidence>
<evidence type="ECO:0000256" key="9">
    <source>
        <dbReference type="ARBA" id="ARBA00048173"/>
    </source>
</evidence>
<dbReference type="Proteomes" id="UP000620559">
    <property type="component" value="Unassembled WGS sequence"/>
</dbReference>
<comment type="catalytic activity">
    <reaction evidence="9">
        <text>DNA(n) + a 2'-deoxyribonucleoside 5'-triphosphate = DNA(n+1) + diphosphate</text>
        <dbReference type="Rhea" id="RHEA:22508"/>
        <dbReference type="Rhea" id="RHEA-COMP:17339"/>
        <dbReference type="Rhea" id="RHEA-COMP:17340"/>
        <dbReference type="ChEBI" id="CHEBI:33019"/>
        <dbReference type="ChEBI" id="CHEBI:61560"/>
        <dbReference type="ChEBI" id="CHEBI:173112"/>
        <dbReference type="EC" id="2.7.7.49"/>
    </reaction>
</comment>
<dbReference type="PANTHER" id="PTHR34047">
    <property type="entry name" value="NUCLEAR INTRON MATURASE 1, MITOCHONDRIAL-RELATED"/>
    <property type="match status" value="1"/>
</dbReference>
<sequence length="592" mass="69344">MGTTALSRTEEELKEDFYKLKTRQDIAQLLEISDYQLRYHLYIYPRDKAYTKFQIPKKTGDYRIISAPITSLKIIQRKVNQILKCIYKSKPSTYGFVTGKSIVTNAKQHLRQRHVLNLDIKDFFPSINFGRVRGLLMAVPYSCTEEVATILAQICCHENQLPQGAPTSPIISNMICAKLDSQLQRLAKKYQCIYTRYADDITFSTSRTKFPGHLAWFSQEADVLILGNDLKNIIENNGFIVNDSKLRLYNRYKHQEVTGITVNQKLNVKRSYIRQIRAMLHAWEKYGIVNAEVEFWNKFDRKSSFKKDRKSFKSIVKSKIEFIGAVKGKDDTIYLNFLRWLKRLAPELVSDKKLNQYSDKLLENNFRLKATIWTEGKTDIKHLKSALKWLKYQGKEFNVELEFKEDLDDQKQGDGELLNVCQQFCKEKKIIPIIAVFDRDVPNIIPRVHDDTMGFKVWGNGVYSFALPIPLHRKENKDICIEFYYTDEEIQKLDEDGRRIYLSSEFNSKSGRHITFDVNTTDKNKLKPNQLKIIDNDVFDKNNKNIALSKNNFADYIFEQKSGFNDFNFRAFEEVFIIIEKIIKYHAEIIKE</sequence>
<keyword evidence="5" id="KW-0460">Magnesium</keyword>
<evidence type="ECO:0000256" key="5">
    <source>
        <dbReference type="ARBA" id="ARBA00022842"/>
    </source>
</evidence>
<dbReference type="GO" id="GO:0003723">
    <property type="term" value="F:RNA binding"/>
    <property type="evidence" value="ECO:0007669"/>
    <property type="project" value="InterPro"/>
</dbReference>
<dbReference type="GO" id="GO:0003964">
    <property type="term" value="F:RNA-directed DNA polymerase activity"/>
    <property type="evidence" value="ECO:0007669"/>
    <property type="project" value="UniProtKB-KW"/>
</dbReference>
<feature type="domain" description="Reverse transcriptase" evidence="10">
    <location>
        <begin position="36"/>
        <end position="262"/>
    </location>
</feature>
<evidence type="ECO:0000313" key="12">
    <source>
        <dbReference type="Proteomes" id="UP000620559"/>
    </source>
</evidence>
<evidence type="ECO:0000256" key="6">
    <source>
        <dbReference type="ARBA" id="ARBA00022918"/>
    </source>
</evidence>
<keyword evidence="6 11" id="KW-0695">RNA-directed DNA polymerase</keyword>
<comment type="caution">
    <text evidence="11">The sequence shown here is derived from an EMBL/GenBank/DDBJ whole genome shotgun (WGS) entry which is preliminary data.</text>
</comment>
<evidence type="ECO:0000256" key="7">
    <source>
        <dbReference type="ARBA" id="ARBA00023118"/>
    </source>
</evidence>
<dbReference type="GO" id="GO:0046872">
    <property type="term" value="F:metal ion binding"/>
    <property type="evidence" value="ECO:0007669"/>
    <property type="project" value="UniProtKB-KW"/>
</dbReference>
<dbReference type="InterPro" id="IPR043502">
    <property type="entry name" value="DNA/RNA_pol_sf"/>
</dbReference>
<accession>A0A8J7K2W9</accession>
<reference evidence="11" key="1">
    <citation type="submission" date="2020-10" db="EMBL/GenBank/DDBJ databases">
        <authorList>
            <person name="Castelo-Branco R."/>
            <person name="Eusebio N."/>
            <person name="Adriana R."/>
            <person name="Vieira A."/>
            <person name="Brugerolle De Fraissinette N."/>
            <person name="Rezende De Castro R."/>
            <person name="Schneider M.P."/>
            <person name="Vasconcelos V."/>
            <person name="Leao P.N."/>
        </authorList>
    </citation>
    <scope>NUCLEOTIDE SEQUENCE</scope>
    <source>
        <strain evidence="11">LEGE 06105</strain>
    </source>
</reference>
<evidence type="ECO:0000313" key="11">
    <source>
        <dbReference type="EMBL" id="MBE9215341.1"/>
    </source>
</evidence>
<dbReference type="PRINTS" id="PR00866">
    <property type="entry name" value="RNADNAPOLMS"/>
</dbReference>
<dbReference type="PANTHER" id="PTHR34047:SF7">
    <property type="entry name" value="RNA-DIRECTED DNA POLYMERASE"/>
    <property type="match status" value="1"/>
</dbReference>
<dbReference type="SUPFAM" id="SSF56672">
    <property type="entry name" value="DNA/RNA polymerases"/>
    <property type="match status" value="1"/>
</dbReference>
<protein>
    <recommendedName>
        <fullName evidence="1">RNA-directed DNA polymerase</fullName>
        <ecNumber evidence="1">2.7.7.49</ecNumber>
    </recommendedName>
</protein>
<dbReference type="PROSITE" id="PS50878">
    <property type="entry name" value="RT_POL"/>
    <property type="match status" value="1"/>
</dbReference>